<proteinExistence type="predicted"/>
<keyword evidence="2" id="KW-1133">Transmembrane helix</keyword>
<evidence type="ECO:0000313" key="4">
    <source>
        <dbReference type="Proteomes" id="UP000503462"/>
    </source>
</evidence>
<protein>
    <submittedName>
        <fullName evidence="3">Uncharacterized protein</fullName>
    </submittedName>
</protein>
<organism evidence="3 4">
    <name type="scientific">Peltaster fructicola</name>
    <dbReference type="NCBI Taxonomy" id="286661"/>
    <lineage>
        <taxon>Eukaryota</taxon>
        <taxon>Fungi</taxon>
        <taxon>Dikarya</taxon>
        <taxon>Ascomycota</taxon>
        <taxon>Pezizomycotina</taxon>
        <taxon>Dothideomycetes</taxon>
        <taxon>Dothideomycetes incertae sedis</taxon>
        <taxon>Peltaster</taxon>
    </lineage>
</organism>
<dbReference type="Gene3D" id="3.40.50.1110">
    <property type="entry name" value="SGNH hydrolase"/>
    <property type="match status" value="1"/>
</dbReference>
<dbReference type="SUPFAM" id="SSF52266">
    <property type="entry name" value="SGNH hydrolase"/>
    <property type="match status" value="1"/>
</dbReference>
<dbReference type="InterPro" id="IPR001087">
    <property type="entry name" value="GDSL"/>
</dbReference>
<evidence type="ECO:0000313" key="3">
    <source>
        <dbReference type="EMBL" id="QIW99443.1"/>
    </source>
</evidence>
<sequence length="379" mass="42488">MFAIHKLYRPLLEGGAPARRYVYLMIGSLIAVFLVFSYHAAPITISQLRSSMGKFDILSQTTKAPTEPPGAIYGPYVKYWQGKHWTGWPNVQHAIIFGDSWSTTAFEPAEEPPRPDNPIGNPPYPGAAACNGANWVGYFTTVFNESLVLTLNMAAGGATVDMDLIAPGVPHSTLRSLKTQIVEQFPALYGKPPETYPWTADSSIFIIWIGLNDIHNADEETQHNFPAEFVEYAAYADLLYQTGARNIMFMNIPPIERAPLAEIIDTYDDWHLWVAGWNANLTSLVYNFRAHHPDATVFLFDTFKLYDDVMNEPCLFPESCGFEVTTKFCPTYAFGAPSLTYLDPKCPHSIDKYFWMNDLHPTTRTHNMTAHAIAQALST</sequence>
<accession>A0A6H0XXI7</accession>
<keyword evidence="2" id="KW-0472">Membrane</keyword>
<dbReference type="CDD" id="cd01846">
    <property type="entry name" value="fatty_acyltransferase_like"/>
    <property type="match status" value="1"/>
</dbReference>
<dbReference type="EMBL" id="CP051141">
    <property type="protein sequence ID" value="QIW99443.1"/>
    <property type="molecule type" value="Genomic_DNA"/>
</dbReference>
<dbReference type="AlphaFoldDB" id="A0A6H0XXI7"/>
<keyword evidence="2" id="KW-0812">Transmembrane</keyword>
<gene>
    <name evidence="3" type="ORF">AMS68_004961</name>
</gene>
<evidence type="ECO:0000256" key="1">
    <source>
        <dbReference type="ARBA" id="ARBA00022801"/>
    </source>
</evidence>
<reference evidence="3 4" key="1">
    <citation type="journal article" date="2016" name="Sci. Rep.">
        <title>Peltaster fructicola genome reveals evolution from an invasive phytopathogen to an ectophytic parasite.</title>
        <authorList>
            <person name="Xu C."/>
            <person name="Chen H."/>
            <person name="Gleason M.L."/>
            <person name="Xu J.R."/>
            <person name="Liu H."/>
            <person name="Zhang R."/>
            <person name="Sun G."/>
        </authorList>
    </citation>
    <scope>NUCLEOTIDE SEQUENCE [LARGE SCALE GENOMIC DNA]</scope>
    <source>
        <strain evidence="3 4">LNHT1506</strain>
    </source>
</reference>
<evidence type="ECO:0000256" key="2">
    <source>
        <dbReference type="SAM" id="Phobius"/>
    </source>
</evidence>
<name>A0A6H0XXI7_9PEZI</name>
<dbReference type="InterPro" id="IPR036514">
    <property type="entry name" value="SGNH_hydro_sf"/>
</dbReference>
<keyword evidence="4" id="KW-1185">Reference proteome</keyword>
<keyword evidence="1" id="KW-0378">Hydrolase</keyword>
<dbReference type="PANTHER" id="PTHR45648">
    <property type="entry name" value="GDSL LIPASE/ACYLHYDROLASE FAMILY PROTEIN (AFU_ORTHOLOGUE AFUA_4G14700)"/>
    <property type="match status" value="1"/>
</dbReference>
<dbReference type="InterPro" id="IPR051058">
    <property type="entry name" value="GDSL_Est/Lipase"/>
</dbReference>
<feature type="transmembrane region" description="Helical" evidence="2">
    <location>
        <begin position="21"/>
        <end position="41"/>
    </location>
</feature>
<dbReference type="GO" id="GO:0016788">
    <property type="term" value="F:hydrolase activity, acting on ester bonds"/>
    <property type="evidence" value="ECO:0007669"/>
    <property type="project" value="InterPro"/>
</dbReference>
<dbReference type="PANTHER" id="PTHR45648:SF22">
    <property type="entry name" value="GDSL LIPASE_ACYLHYDROLASE FAMILY PROTEIN (AFU_ORTHOLOGUE AFUA_4G14700)"/>
    <property type="match status" value="1"/>
</dbReference>
<dbReference type="Proteomes" id="UP000503462">
    <property type="component" value="Chromosome 3"/>
</dbReference>
<dbReference type="Pfam" id="PF00657">
    <property type="entry name" value="Lipase_GDSL"/>
    <property type="match status" value="1"/>
</dbReference>
<dbReference type="OrthoDB" id="1600564at2759"/>